<reference evidence="1 2" key="1">
    <citation type="submission" date="2016-10" db="EMBL/GenBank/DDBJ databases">
        <authorList>
            <person name="de Groot N.N."/>
        </authorList>
    </citation>
    <scope>NUCLEOTIDE SEQUENCE [LARGE SCALE GENOMIC DNA]</scope>
    <source>
        <strain evidence="1 2">ASO4-2</strain>
    </source>
</reference>
<proteinExistence type="predicted"/>
<evidence type="ECO:0000313" key="1">
    <source>
        <dbReference type="EMBL" id="SDB55132.1"/>
    </source>
</evidence>
<sequence length="66" mass="7725">MRTNIDLDDVLVEEAMRLSKATTKKEVVHQALKEFVANKRRKDLRDLRGKISFAPDYDYKTLRESA</sequence>
<dbReference type="RefSeq" id="WP_092123007.1">
    <property type="nucleotide sequence ID" value="NZ_FMXO01000017.1"/>
</dbReference>
<name>A0A1G6ECM6_9BACT</name>
<dbReference type="AlphaFoldDB" id="A0A1G6ECM6"/>
<protein>
    <submittedName>
        <fullName evidence="1">Antitoxin of type II TA system, VapB</fullName>
    </submittedName>
</protein>
<keyword evidence="2" id="KW-1185">Reference proteome</keyword>
<gene>
    <name evidence="1" type="ORF">SAMN05660653_02743</name>
</gene>
<evidence type="ECO:0000313" key="2">
    <source>
        <dbReference type="Proteomes" id="UP000198771"/>
    </source>
</evidence>
<dbReference type="STRING" id="617002.SAMN05660653_02743"/>
<dbReference type="InterPro" id="IPR019239">
    <property type="entry name" value="VapB_antitoxin"/>
</dbReference>
<dbReference type="Proteomes" id="UP000198771">
    <property type="component" value="Unassembled WGS sequence"/>
</dbReference>
<accession>A0A1G6ECM6</accession>
<dbReference type="Pfam" id="PF09957">
    <property type="entry name" value="VapB_antitoxin"/>
    <property type="match status" value="1"/>
</dbReference>
<dbReference type="OrthoDB" id="9805830at2"/>
<dbReference type="EMBL" id="FMXO01000017">
    <property type="protein sequence ID" value="SDB55132.1"/>
    <property type="molecule type" value="Genomic_DNA"/>
</dbReference>
<organism evidence="1 2">
    <name type="scientific">Desulfonatronum thiosulfatophilum</name>
    <dbReference type="NCBI Taxonomy" id="617002"/>
    <lineage>
        <taxon>Bacteria</taxon>
        <taxon>Pseudomonadati</taxon>
        <taxon>Thermodesulfobacteriota</taxon>
        <taxon>Desulfovibrionia</taxon>
        <taxon>Desulfovibrionales</taxon>
        <taxon>Desulfonatronaceae</taxon>
        <taxon>Desulfonatronum</taxon>
    </lineage>
</organism>